<gene>
    <name evidence="1" type="ORF">Prubr_07180</name>
</gene>
<evidence type="ECO:0008006" key="3">
    <source>
        <dbReference type="Google" id="ProtNLM"/>
    </source>
</evidence>
<keyword evidence="2" id="KW-1185">Reference proteome</keyword>
<protein>
    <recommendedName>
        <fullName evidence="3">DUF4034 domain-containing protein</fullName>
    </recommendedName>
</protein>
<dbReference type="RefSeq" id="WP_212821576.1">
    <property type="nucleotide sequence ID" value="NZ_AP023359.1"/>
</dbReference>
<dbReference type="EMBL" id="AP023359">
    <property type="protein sequence ID" value="BCJ63697.1"/>
    <property type="molecule type" value="Genomic_DNA"/>
</dbReference>
<reference evidence="1" key="1">
    <citation type="submission" date="2020-08" db="EMBL/GenBank/DDBJ databases">
        <title>Whole genome shotgun sequence of Polymorphospora rubra NBRC 101157.</title>
        <authorList>
            <person name="Komaki H."/>
            <person name="Tamura T."/>
        </authorList>
    </citation>
    <scope>NUCLEOTIDE SEQUENCE</scope>
    <source>
        <strain evidence="1">NBRC 101157</strain>
    </source>
</reference>
<accession>A0A810MR47</accession>
<evidence type="ECO:0000313" key="2">
    <source>
        <dbReference type="Proteomes" id="UP000680866"/>
    </source>
</evidence>
<proteinExistence type="predicted"/>
<name>A0A810MR47_9ACTN</name>
<dbReference type="KEGG" id="pry:Prubr_07180"/>
<evidence type="ECO:0000313" key="1">
    <source>
        <dbReference type="EMBL" id="BCJ63697.1"/>
    </source>
</evidence>
<dbReference type="Proteomes" id="UP000680866">
    <property type="component" value="Chromosome"/>
</dbReference>
<organism evidence="1 2">
    <name type="scientific">Polymorphospora rubra</name>
    <dbReference type="NCBI Taxonomy" id="338584"/>
    <lineage>
        <taxon>Bacteria</taxon>
        <taxon>Bacillati</taxon>
        <taxon>Actinomycetota</taxon>
        <taxon>Actinomycetes</taxon>
        <taxon>Micromonosporales</taxon>
        <taxon>Micromonosporaceae</taxon>
        <taxon>Polymorphospora</taxon>
    </lineage>
</organism>
<sequence length="314" mass="34978">MPAPLLAPDFDAATAFPEVAALRAALAAHDLPAVRAVFDAADPDTRTMLVWEAGEQRGIEDHLRRAVDADPADTLAATLLAVNHISIGWEIRTDARAQHVSAEQFAALHDHLRRAERLLIDVTAREPDNAPAWNLRMTTARGLQFGQPETRRRYDRLARHHPHDLAAQRNLLQQLCPKWSGSWPAMHAFAKECTDAAPPGAPNAVLVLDGHLERWLDAGDQGQRYLAEATVRQEIREAAQRSVLHPDFRERVGWVGVRNTFAMMFWLIDDYAAAATQFTALGNLATESPWHYLGDAATQFQRCRAEAFAKGRQQ</sequence>
<dbReference type="AlphaFoldDB" id="A0A810MR47"/>